<feature type="compositionally biased region" description="Polar residues" evidence="1">
    <location>
        <begin position="88"/>
        <end position="107"/>
    </location>
</feature>
<evidence type="ECO:0000256" key="1">
    <source>
        <dbReference type="SAM" id="MobiDB-lite"/>
    </source>
</evidence>
<keyword evidence="3" id="KW-1185">Reference proteome</keyword>
<gene>
    <name evidence="2" type="ORF">PBRA_001205</name>
</gene>
<name>A0A0G4IVZ5_PLABS</name>
<feature type="region of interest" description="Disordered" evidence="1">
    <location>
        <begin position="87"/>
        <end position="107"/>
    </location>
</feature>
<feature type="non-terminal residue" evidence="2">
    <location>
        <position position="1"/>
    </location>
</feature>
<dbReference type="EMBL" id="CDSF01000090">
    <property type="protein sequence ID" value="CEO99299.1"/>
    <property type="molecule type" value="Genomic_DNA"/>
</dbReference>
<dbReference type="AlphaFoldDB" id="A0A0G4IVZ5"/>
<accession>A0A0G4IVZ5</accession>
<protein>
    <submittedName>
        <fullName evidence="2">Uncharacterized protein</fullName>
    </submittedName>
</protein>
<proteinExistence type="predicted"/>
<dbReference type="Proteomes" id="UP000039324">
    <property type="component" value="Unassembled WGS sequence"/>
</dbReference>
<evidence type="ECO:0000313" key="2">
    <source>
        <dbReference type="EMBL" id="CEO99299.1"/>
    </source>
</evidence>
<sequence length="107" mass="12149">LFYSRYWMGWRRHGLYLSTAMADADWSVKSGHRCRRRTTVLYIFASTGRRSTLCTPYRIAACHMSVAFTSKNDSPRIESASRLARLTRSGSPLPSSGPIWSNSANRD</sequence>
<organism evidence="2 3">
    <name type="scientific">Plasmodiophora brassicae</name>
    <name type="common">Clubroot disease agent</name>
    <dbReference type="NCBI Taxonomy" id="37360"/>
    <lineage>
        <taxon>Eukaryota</taxon>
        <taxon>Sar</taxon>
        <taxon>Rhizaria</taxon>
        <taxon>Endomyxa</taxon>
        <taxon>Phytomyxea</taxon>
        <taxon>Plasmodiophorida</taxon>
        <taxon>Plasmodiophoridae</taxon>
        <taxon>Plasmodiophora</taxon>
    </lineage>
</organism>
<reference evidence="2 3" key="1">
    <citation type="submission" date="2015-02" db="EMBL/GenBank/DDBJ databases">
        <authorList>
            <person name="Chooi Y.-H."/>
        </authorList>
    </citation>
    <scope>NUCLEOTIDE SEQUENCE [LARGE SCALE GENOMIC DNA]</scope>
    <source>
        <strain evidence="2">E3</strain>
    </source>
</reference>
<evidence type="ECO:0000313" key="3">
    <source>
        <dbReference type="Proteomes" id="UP000039324"/>
    </source>
</evidence>